<keyword evidence="2" id="KW-1185">Reference proteome</keyword>
<dbReference type="Proteomes" id="UP001732700">
    <property type="component" value="Chromosome 2A"/>
</dbReference>
<protein>
    <submittedName>
        <fullName evidence="1">Uncharacterized protein</fullName>
    </submittedName>
</protein>
<evidence type="ECO:0000313" key="1">
    <source>
        <dbReference type="EnsemblPlants" id="AVESA.00010b.r2.2AG0242840.1.CDS"/>
    </source>
</evidence>
<reference evidence="1" key="2">
    <citation type="submission" date="2025-09" db="UniProtKB">
        <authorList>
            <consortium name="EnsemblPlants"/>
        </authorList>
    </citation>
    <scope>IDENTIFICATION</scope>
</reference>
<evidence type="ECO:0000313" key="2">
    <source>
        <dbReference type="Proteomes" id="UP001732700"/>
    </source>
</evidence>
<sequence>MGNLRAGGIVSLPIIDLYRGHDECRRAVLDAGKEMGFFQVVNHGVGEQAMRDVSALCHEFFALPEADKAAFYSEDNDKTNRYFSGSTYETVVGHKYWIDCLRLGCTIPVGSSTRDWPDKPNNFRQVVEKFAVQTRSMGMELLRLLAEGMGLRTDYFDGDLAGTDVILGINHYPACLDPTTMIGLPPHCDRNLLTLLIPNKVPGLQLLHNGEWVHVEPLPNAFVVHTGLALEVVTNGMLKSREHRVVTNTTLARTAVGMFITPTKECLITPAEEFLGDENPPRYRAVTYREFVRIHGTATTSVRTTNTRTH</sequence>
<accession>A0ACD5UFL3</accession>
<proteinExistence type="predicted"/>
<dbReference type="EnsemblPlants" id="AVESA.00010b.r2.2AG0242840.1">
    <property type="protein sequence ID" value="AVESA.00010b.r2.2AG0242840.1.CDS"/>
    <property type="gene ID" value="AVESA.00010b.r2.2AG0242840"/>
</dbReference>
<name>A0ACD5UFL3_AVESA</name>
<organism evidence="1 2">
    <name type="scientific">Avena sativa</name>
    <name type="common">Oat</name>
    <dbReference type="NCBI Taxonomy" id="4498"/>
    <lineage>
        <taxon>Eukaryota</taxon>
        <taxon>Viridiplantae</taxon>
        <taxon>Streptophyta</taxon>
        <taxon>Embryophyta</taxon>
        <taxon>Tracheophyta</taxon>
        <taxon>Spermatophyta</taxon>
        <taxon>Magnoliopsida</taxon>
        <taxon>Liliopsida</taxon>
        <taxon>Poales</taxon>
        <taxon>Poaceae</taxon>
        <taxon>BOP clade</taxon>
        <taxon>Pooideae</taxon>
        <taxon>Poodae</taxon>
        <taxon>Poeae</taxon>
        <taxon>Poeae Chloroplast Group 1 (Aveneae type)</taxon>
        <taxon>Aveninae</taxon>
        <taxon>Avena</taxon>
    </lineage>
</organism>
<reference evidence="1" key="1">
    <citation type="submission" date="2021-05" db="EMBL/GenBank/DDBJ databases">
        <authorList>
            <person name="Scholz U."/>
            <person name="Mascher M."/>
            <person name="Fiebig A."/>
        </authorList>
    </citation>
    <scope>NUCLEOTIDE SEQUENCE [LARGE SCALE GENOMIC DNA]</scope>
</reference>